<dbReference type="AlphaFoldDB" id="A0A1Y3MD23"/>
<dbReference type="InterPro" id="IPR050093">
    <property type="entry name" value="ABC_SmlMolc_Importer"/>
</dbReference>
<evidence type="ECO:0000313" key="5">
    <source>
        <dbReference type="EMBL" id="OUM47956.1"/>
    </source>
</evidence>
<dbReference type="PANTHER" id="PTHR42781">
    <property type="entry name" value="SPERMIDINE/PUTRESCINE IMPORT ATP-BINDING PROTEIN POTA"/>
    <property type="match status" value="1"/>
</dbReference>
<dbReference type="CDD" id="cd03255">
    <property type="entry name" value="ABC_MJ0796_LolCDE_FtsE"/>
    <property type="match status" value="1"/>
</dbReference>
<sequence>MIQIKNMNKTFLDKTIFNNFNLEVKAGDFIGIYGKSGQGKTTLLNIIGTLEKPDSGEISIIGRSIDSKKTKRHLLRNEIGFIFQNYALIDNETVNNNLEIALKHKKMSKQQKKEAIYSALNEVGLMKYGEKKVHTLSGGEQQRIAIARLLLKNPSIILADEPTGSLDSENRDIIVSLFQKLHHQGKTIIVVTHDTSLSYLFSRIIQL</sequence>
<keyword evidence="3 5" id="KW-0067">ATP-binding</keyword>
<comment type="caution">
    <text evidence="5">The sequence shown here is derived from an EMBL/GenBank/DDBJ whole genome shotgun (WGS) entry which is preliminary data.</text>
</comment>
<evidence type="ECO:0000256" key="1">
    <source>
        <dbReference type="ARBA" id="ARBA00022448"/>
    </source>
</evidence>
<dbReference type="GO" id="GO:0016887">
    <property type="term" value="F:ATP hydrolysis activity"/>
    <property type="evidence" value="ECO:0007669"/>
    <property type="project" value="InterPro"/>
</dbReference>
<dbReference type="SUPFAM" id="SSF52540">
    <property type="entry name" value="P-loop containing nucleoside triphosphate hydrolases"/>
    <property type="match status" value="1"/>
</dbReference>
<keyword evidence="2" id="KW-0547">Nucleotide-binding</keyword>
<dbReference type="NCBIfam" id="TIGR03608">
    <property type="entry name" value="L_ocin_972_ABC"/>
    <property type="match status" value="1"/>
</dbReference>
<proteinExistence type="predicted"/>
<evidence type="ECO:0000256" key="3">
    <source>
        <dbReference type="ARBA" id="ARBA00022840"/>
    </source>
</evidence>
<dbReference type="PROSITE" id="PS50893">
    <property type="entry name" value="ABC_TRANSPORTER_2"/>
    <property type="match status" value="1"/>
</dbReference>
<dbReference type="InterPro" id="IPR003593">
    <property type="entry name" value="AAA+_ATPase"/>
</dbReference>
<dbReference type="PANTHER" id="PTHR42781:SF9">
    <property type="entry name" value="AMINO ACID ABC TRANSPORTER, ATP-BINDING PROTEIN-RELATED"/>
    <property type="match status" value="1"/>
</dbReference>
<dbReference type="PROSITE" id="PS00211">
    <property type="entry name" value="ABC_TRANSPORTER_1"/>
    <property type="match status" value="1"/>
</dbReference>
<dbReference type="InterPro" id="IPR019895">
    <property type="entry name" value="L_ocin_972_ABC"/>
</dbReference>
<feature type="domain" description="ABC transporter" evidence="4">
    <location>
        <begin position="2"/>
        <end position="205"/>
    </location>
</feature>
<dbReference type="GO" id="GO:0005524">
    <property type="term" value="F:ATP binding"/>
    <property type="evidence" value="ECO:0007669"/>
    <property type="project" value="UniProtKB-KW"/>
</dbReference>
<dbReference type="InterPro" id="IPR003439">
    <property type="entry name" value="ABC_transporter-like_ATP-bd"/>
</dbReference>
<dbReference type="Proteomes" id="UP000195321">
    <property type="component" value="Unassembled WGS sequence"/>
</dbReference>
<dbReference type="InterPro" id="IPR027417">
    <property type="entry name" value="P-loop_NTPase"/>
</dbReference>
<protein>
    <submittedName>
        <fullName evidence="5">Bacteriocin ABC transporter ATP-binding protein</fullName>
    </submittedName>
</protein>
<organism evidence="5 6">
    <name type="scientific">Bacillus pseudomycoides</name>
    <dbReference type="NCBI Taxonomy" id="64104"/>
    <lineage>
        <taxon>Bacteria</taxon>
        <taxon>Bacillati</taxon>
        <taxon>Bacillota</taxon>
        <taxon>Bacilli</taxon>
        <taxon>Bacillales</taxon>
        <taxon>Bacillaceae</taxon>
        <taxon>Bacillus</taxon>
        <taxon>Bacillus cereus group</taxon>
    </lineage>
</organism>
<dbReference type="InterPro" id="IPR017911">
    <property type="entry name" value="MacB-like_ATP-bd"/>
</dbReference>
<evidence type="ECO:0000259" key="4">
    <source>
        <dbReference type="PROSITE" id="PS50893"/>
    </source>
</evidence>
<gene>
    <name evidence="5" type="ORF">BW425_15775</name>
</gene>
<dbReference type="RefSeq" id="WP_088094207.1">
    <property type="nucleotide sequence ID" value="NZ_JBALMA010000311.1"/>
</dbReference>
<dbReference type="Gene3D" id="3.40.50.300">
    <property type="entry name" value="P-loop containing nucleotide triphosphate hydrolases"/>
    <property type="match status" value="1"/>
</dbReference>
<dbReference type="Pfam" id="PF00005">
    <property type="entry name" value="ABC_tran"/>
    <property type="match status" value="1"/>
</dbReference>
<evidence type="ECO:0000256" key="2">
    <source>
        <dbReference type="ARBA" id="ARBA00022741"/>
    </source>
</evidence>
<name>A0A1Y3MD23_9BACI</name>
<evidence type="ECO:0000313" key="6">
    <source>
        <dbReference type="Proteomes" id="UP000195321"/>
    </source>
</evidence>
<keyword evidence="1" id="KW-0813">Transport</keyword>
<dbReference type="EMBL" id="MWPX01000017">
    <property type="protein sequence ID" value="OUM47956.1"/>
    <property type="molecule type" value="Genomic_DNA"/>
</dbReference>
<dbReference type="InterPro" id="IPR017871">
    <property type="entry name" value="ABC_transporter-like_CS"/>
</dbReference>
<dbReference type="SMART" id="SM00382">
    <property type="entry name" value="AAA"/>
    <property type="match status" value="1"/>
</dbReference>
<accession>A0A1Y3MD23</accession>
<reference evidence="5 6" key="1">
    <citation type="submission" date="2017-02" db="EMBL/GenBank/DDBJ databases">
        <title>Bacillus pseudomycoides isolate FSL K6-0042.</title>
        <authorList>
            <person name="Kovac J."/>
        </authorList>
    </citation>
    <scope>NUCLEOTIDE SEQUENCE [LARGE SCALE GENOMIC DNA]</scope>
    <source>
        <strain evidence="5 6">FSL K6-0042</strain>
    </source>
</reference>